<reference evidence="10" key="1">
    <citation type="journal article" date="2018" name="Science">
        <title>A primordial and reversible TCA cycle in a facultatively chemolithoautotrophic thermophile.</title>
        <authorList>
            <person name="Nunoura T."/>
            <person name="Chikaraishi Y."/>
            <person name="Izaki R."/>
            <person name="Suwa T."/>
            <person name="Sato T."/>
            <person name="Harada T."/>
            <person name="Mori K."/>
            <person name="Kato Y."/>
            <person name="Miyazaki M."/>
            <person name="Shimamura S."/>
            <person name="Yanagawa K."/>
            <person name="Shuto A."/>
            <person name="Ohkouchi N."/>
            <person name="Fujita N."/>
            <person name="Takaki Y."/>
            <person name="Atomi H."/>
            <person name="Takai K."/>
        </authorList>
    </citation>
    <scope>NUCLEOTIDE SEQUENCE [LARGE SCALE GENOMIC DNA]</scope>
    <source>
        <strain evidence="10">DSM 17441 / JCM 13301 / NBRC 103674 / ABI70S6</strain>
    </source>
</reference>
<proteinExistence type="inferred from homology"/>
<gene>
    <name evidence="9" type="ORF">TST_0856</name>
</gene>
<evidence type="ECO:0000256" key="4">
    <source>
        <dbReference type="ARBA" id="ARBA00022748"/>
    </source>
</evidence>
<dbReference type="PANTHER" id="PTHR31272:SF9">
    <property type="entry name" value="BLL1027 PROTEIN"/>
    <property type="match status" value="1"/>
</dbReference>
<accession>A0A0S3QTJ9</accession>
<feature type="transmembrane region" description="Helical" evidence="7">
    <location>
        <begin position="204"/>
        <end position="221"/>
    </location>
</feature>
<keyword evidence="3 7" id="KW-0812">Transmembrane</keyword>
<keyword evidence="4" id="KW-0201">Cytochrome c-type biogenesis</keyword>
<comment type="subcellular location">
    <subcellularLocation>
        <location evidence="1">Membrane</location>
        <topology evidence="1">Multi-pass membrane protein</topology>
    </subcellularLocation>
</comment>
<feature type="domain" description="Cytochrome C biogenesis protein transmembrane" evidence="8">
    <location>
        <begin position="9"/>
        <end position="217"/>
    </location>
</feature>
<protein>
    <submittedName>
        <fullName evidence="9">Cytochrome c-type biogenesis protein</fullName>
    </submittedName>
</protein>
<evidence type="ECO:0000259" key="8">
    <source>
        <dbReference type="Pfam" id="PF02683"/>
    </source>
</evidence>
<dbReference type="OrthoDB" id="9803065at2"/>
<organism evidence="9 10">
    <name type="scientific">Thermosulfidibacter takaii (strain DSM 17441 / JCM 13301 / NBRC 103674 / ABI70S6)</name>
    <dbReference type="NCBI Taxonomy" id="1298851"/>
    <lineage>
        <taxon>Bacteria</taxon>
        <taxon>Pseudomonadati</taxon>
        <taxon>Thermosulfidibacterota</taxon>
        <taxon>Thermosulfidibacteria</taxon>
        <taxon>Thermosulfidibacterales</taxon>
        <taxon>Thermosulfidibacteraceae</taxon>
    </lineage>
</organism>
<dbReference type="GO" id="GO:0017004">
    <property type="term" value="P:cytochrome complex assembly"/>
    <property type="evidence" value="ECO:0007669"/>
    <property type="project" value="UniProtKB-KW"/>
</dbReference>
<name>A0A0S3QTJ9_THET7</name>
<sequence length="225" mass="24145">MNVDSVGPLAAFLGGLLSFVSPCVFPMVPIYLSMITGYSVKELQERNYSVKALLIPTLLFVLGFTCSFVLLGATATTVGDLLSRNYVLFRKIVGVLMVFWGVMLVGLIKPGVFFKNFTVNKGKTTTRLGIFVMGVAFGLSWSPCVGAILVPILSMAALKETVFSGIFLLFCYSMGIAVPLVIASIALAKSMSLLSGVQAHYKKIEVVTGALVVLFGVYLFMGGRI</sequence>
<evidence type="ECO:0000256" key="2">
    <source>
        <dbReference type="ARBA" id="ARBA00006143"/>
    </source>
</evidence>
<dbReference type="Pfam" id="PF02683">
    <property type="entry name" value="DsbD_TM"/>
    <property type="match status" value="1"/>
</dbReference>
<dbReference type="AlphaFoldDB" id="A0A0S3QTJ9"/>
<evidence type="ECO:0000256" key="6">
    <source>
        <dbReference type="ARBA" id="ARBA00023136"/>
    </source>
</evidence>
<evidence type="ECO:0000256" key="1">
    <source>
        <dbReference type="ARBA" id="ARBA00004141"/>
    </source>
</evidence>
<feature type="transmembrane region" description="Helical" evidence="7">
    <location>
        <begin position="6"/>
        <end position="32"/>
    </location>
</feature>
<dbReference type="KEGG" id="ttk:TST_0856"/>
<feature type="transmembrane region" description="Helical" evidence="7">
    <location>
        <begin position="53"/>
        <end position="75"/>
    </location>
</feature>
<dbReference type="Proteomes" id="UP000063234">
    <property type="component" value="Chromosome"/>
</dbReference>
<dbReference type="STRING" id="1298851.TST_0856"/>
<feature type="transmembrane region" description="Helical" evidence="7">
    <location>
        <begin position="162"/>
        <end position="183"/>
    </location>
</feature>
<evidence type="ECO:0000256" key="7">
    <source>
        <dbReference type="SAM" id="Phobius"/>
    </source>
</evidence>
<dbReference type="EMBL" id="AP013035">
    <property type="protein sequence ID" value="BAT71656.1"/>
    <property type="molecule type" value="Genomic_DNA"/>
</dbReference>
<dbReference type="InterPro" id="IPR051790">
    <property type="entry name" value="Cytochrome_c-biogenesis_DsbD"/>
</dbReference>
<feature type="transmembrane region" description="Helical" evidence="7">
    <location>
        <begin position="87"/>
        <end position="108"/>
    </location>
</feature>
<dbReference type="PANTHER" id="PTHR31272">
    <property type="entry name" value="CYTOCHROME C-TYPE BIOGENESIS PROTEIN HI_1454-RELATED"/>
    <property type="match status" value="1"/>
</dbReference>
<feature type="transmembrane region" description="Helical" evidence="7">
    <location>
        <begin position="128"/>
        <end position="150"/>
    </location>
</feature>
<comment type="similarity">
    <text evidence="2">Belongs to the DsbD family.</text>
</comment>
<evidence type="ECO:0000256" key="5">
    <source>
        <dbReference type="ARBA" id="ARBA00022989"/>
    </source>
</evidence>
<evidence type="ECO:0000256" key="3">
    <source>
        <dbReference type="ARBA" id="ARBA00022692"/>
    </source>
</evidence>
<evidence type="ECO:0000313" key="9">
    <source>
        <dbReference type="EMBL" id="BAT71656.1"/>
    </source>
</evidence>
<keyword evidence="6 7" id="KW-0472">Membrane</keyword>
<keyword evidence="10" id="KW-1185">Reference proteome</keyword>
<dbReference type="GO" id="GO:0016020">
    <property type="term" value="C:membrane"/>
    <property type="evidence" value="ECO:0007669"/>
    <property type="project" value="UniProtKB-SubCell"/>
</dbReference>
<evidence type="ECO:0000313" key="10">
    <source>
        <dbReference type="Proteomes" id="UP000063234"/>
    </source>
</evidence>
<dbReference type="InterPro" id="IPR003834">
    <property type="entry name" value="Cyt_c_assmbl_TM_dom"/>
</dbReference>
<keyword evidence="5 7" id="KW-1133">Transmembrane helix</keyword>
<dbReference type="RefSeq" id="WP_068549653.1">
    <property type="nucleotide sequence ID" value="NZ_AP013035.1"/>
</dbReference>